<dbReference type="AlphaFoldDB" id="A0A1D8S516"/>
<dbReference type="GeneID" id="30417868"/>
<keyword evidence="6 7" id="KW-0472">Membrane</keyword>
<feature type="transmembrane region" description="Helical" evidence="7">
    <location>
        <begin position="75"/>
        <end position="98"/>
    </location>
</feature>
<accession>A0A1D8S516</accession>
<proteinExistence type="predicted"/>
<keyword evidence="3" id="KW-1003">Cell membrane</keyword>
<name>A0A1D8S516_9EURY</name>
<dbReference type="InterPro" id="IPR048279">
    <property type="entry name" value="MdtK-like"/>
</dbReference>
<feature type="transmembrane region" description="Helical" evidence="7">
    <location>
        <begin position="390"/>
        <end position="408"/>
    </location>
</feature>
<evidence type="ECO:0000256" key="2">
    <source>
        <dbReference type="ARBA" id="ARBA00022448"/>
    </source>
</evidence>
<dbReference type="PATRIC" id="fig|1855411.3.peg.1265"/>
<evidence type="ECO:0000313" key="8">
    <source>
        <dbReference type="EMBL" id="AOW80443.1"/>
    </source>
</evidence>
<evidence type="ECO:0000256" key="3">
    <source>
        <dbReference type="ARBA" id="ARBA00022475"/>
    </source>
</evidence>
<feature type="transmembrane region" description="Helical" evidence="7">
    <location>
        <begin position="228"/>
        <end position="249"/>
    </location>
</feature>
<evidence type="ECO:0000256" key="4">
    <source>
        <dbReference type="ARBA" id="ARBA00022692"/>
    </source>
</evidence>
<evidence type="ECO:0000313" key="10">
    <source>
        <dbReference type="Proteomes" id="UP000185608"/>
    </source>
</evidence>
<accession>A0A1J1ACB5</accession>
<dbReference type="InterPro" id="IPR002528">
    <property type="entry name" value="MATE_fam"/>
</dbReference>
<reference evidence="11" key="2">
    <citation type="submission" date="2016-08" db="EMBL/GenBank/DDBJ databases">
        <title>Discovery of first anaerobic lithoheterotrophic haloarchae widely represented in hypersaline habitats.</title>
        <authorList>
            <person name="Sorokin D.Y."/>
            <person name="Kublanov I.V."/>
            <person name="Roman P."/>
            <person name="Sinninghe Damste J.S."/>
            <person name="Golyshin P.N."/>
            <person name="Rojo D."/>
            <person name="Ciordia S."/>
            <person name="Mena Md.C."/>
            <person name="Ferrer M."/>
            <person name="Smedile F."/>
            <person name="Messina E."/>
            <person name="La Cono V."/>
            <person name="Yakimov M.M."/>
        </authorList>
    </citation>
    <scope>NUCLEOTIDE SEQUENCE [LARGE SCALE GENOMIC DNA]</scope>
    <source>
        <strain evidence="11">HSR6</strain>
    </source>
</reference>
<feature type="transmembrane region" description="Helical" evidence="7">
    <location>
        <begin position="420"/>
        <end position="440"/>
    </location>
</feature>
<evidence type="ECO:0000256" key="6">
    <source>
        <dbReference type="ARBA" id="ARBA00023136"/>
    </source>
</evidence>
<dbReference type="GO" id="GO:0042910">
    <property type="term" value="F:xenobiotic transmembrane transporter activity"/>
    <property type="evidence" value="ECO:0007669"/>
    <property type="project" value="InterPro"/>
</dbReference>
<keyword evidence="4 7" id="KW-0812">Transmembrane</keyword>
<feature type="transmembrane region" description="Helical" evidence="7">
    <location>
        <begin position="286"/>
        <end position="309"/>
    </location>
</feature>
<evidence type="ECO:0000256" key="1">
    <source>
        <dbReference type="ARBA" id="ARBA00004651"/>
    </source>
</evidence>
<dbReference type="InterPro" id="IPR052031">
    <property type="entry name" value="Membrane_Transporter-Flippase"/>
</dbReference>
<dbReference type="GO" id="GO:0005886">
    <property type="term" value="C:plasma membrane"/>
    <property type="evidence" value="ECO:0007669"/>
    <property type="project" value="UniProtKB-SubCell"/>
</dbReference>
<dbReference type="STRING" id="1873524.HSR6_1339"/>
<sequence length="478" mass="51215">MNPKASLERLAEAVGSLFRSREEIELRSGSIGKPLFFLSLPVVLTNLFQTAYNLADTFWLGQYSTEALAAISFAWPPVFLLMMLGMGISVAGSVLVAQNTGAEEHREAELAAAQTITDTTVVALLFGTIAYFVARPFVAFLGASPEVVGLAAGYLEIISLGFVFMMVYMVFNALMRGYGDTLTPMVVMFGTVLLNIVLDPFLIFGWGLPAHWPVLDGVAFPELGIRGAAYATIFSRAVGLVVGLAIMFGDRWGITIHWSDLRPRAGYLLKILRIGAPASVEGVSRAISVNLLMLVVGWFATPIVAAYGIGTRIFSMVFLPGVAVDRSVETMTGQNIGAEKPDRAAAAARIAAITLFIVLSLLGAVTYLLASPIAGLFTDDPAVVAAATQFLRYVAPSFGFIGVMRAYSGSLRGAGKTLTVAAIAIVMLAVVRFPVAWVLAERIGESGIWLSYVVSNVAGAVVAYAWYQRGTWREKRLT</sequence>
<dbReference type="EMBL" id="CP016070">
    <property type="protein sequence ID" value="AOW80443.1"/>
    <property type="molecule type" value="Genomic_DNA"/>
</dbReference>
<dbReference type="Proteomes" id="UP000186165">
    <property type="component" value="Chromosome"/>
</dbReference>
<keyword evidence="11" id="KW-1185">Reference proteome</keyword>
<dbReference type="RefSeq" id="WP_070365131.1">
    <property type="nucleotide sequence ID" value="NZ_CP016070.1"/>
</dbReference>
<organism evidence="8 10">
    <name type="scientific">Halodesulfurarchaeum formicicum</name>
    <dbReference type="NCBI Taxonomy" id="1873524"/>
    <lineage>
        <taxon>Archaea</taxon>
        <taxon>Methanobacteriati</taxon>
        <taxon>Methanobacteriota</taxon>
        <taxon>Stenosarchaea group</taxon>
        <taxon>Halobacteria</taxon>
        <taxon>Halobacteriales</taxon>
        <taxon>Halobacteriaceae</taxon>
        <taxon>Halodesulfurarchaeum</taxon>
    </lineage>
</organism>
<keyword evidence="2" id="KW-0813">Transport</keyword>
<evidence type="ECO:0000256" key="7">
    <source>
        <dbReference type="SAM" id="Phobius"/>
    </source>
</evidence>
<dbReference type="NCBIfam" id="TIGR00797">
    <property type="entry name" value="matE"/>
    <property type="match status" value="1"/>
</dbReference>
<dbReference type="PANTHER" id="PTHR43549">
    <property type="entry name" value="MULTIDRUG RESISTANCE PROTEIN YPNP-RELATED"/>
    <property type="match status" value="1"/>
</dbReference>
<feature type="transmembrane region" description="Helical" evidence="7">
    <location>
        <begin position="154"/>
        <end position="174"/>
    </location>
</feature>
<reference evidence="8 10" key="1">
    <citation type="submission" date="2016-06" db="EMBL/GenBank/DDBJ databases">
        <title>Discovery of anaerobic lithoheterotrophic haloarchaeon capable of sulfur respiration by hydrogen and formate.</title>
        <authorList>
            <person name="Sorokin D.Y."/>
            <person name="Kublanov I.V."/>
            <person name="Roman P."/>
            <person name="Sinninghe Damste J.S."/>
            <person name="Golyshin P.N."/>
            <person name="Rojo D."/>
            <person name="Ciordia S."/>
            <person name="Mena Md.C."/>
            <person name="Ferrer M."/>
            <person name="Smedile F."/>
            <person name="Messina E."/>
            <person name="La Cono V."/>
            <person name="Yakimov M.M."/>
        </authorList>
    </citation>
    <scope>NUCLEOTIDE SEQUENCE [LARGE SCALE GENOMIC DNA]</scope>
    <source>
        <strain evidence="8 10">HTSR1</strain>
    </source>
</reference>
<dbReference type="Pfam" id="PF01554">
    <property type="entry name" value="MatE"/>
    <property type="match status" value="2"/>
</dbReference>
<evidence type="ECO:0000313" key="9">
    <source>
        <dbReference type="EMBL" id="APE95782.1"/>
    </source>
</evidence>
<gene>
    <name evidence="9" type="ORF">HSR6_1339</name>
    <name evidence="8" type="ORF">HTSR_1266</name>
</gene>
<protein>
    <submittedName>
        <fullName evidence="8">MATE family drug/sodium antiporter</fullName>
    </submittedName>
</protein>
<dbReference type="KEGG" id="halh:HTSR_1266"/>
<reference evidence="9" key="3">
    <citation type="journal article" date="2017" name="ISME J.">
        <title>Discovery of anaerobic lithoheterotrophic haloarchaea, ubiquitous in hypersaline habitats.</title>
        <authorList>
            <person name="Sorokin D.Y."/>
            <person name="Messina E."/>
            <person name="Smedile F."/>
            <person name="Roman P."/>
            <person name="Damste J.S.S."/>
            <person name="Ciordia S."/>
            <person name="Mena M.C."/>
            <person name="Ferrer M."/>
            <person name="Golyshin P.N."/>
            <person name="Kublanov I.V."/>
            <person name="Samarov N.I."/>
            <person name="Toshchakov S.V."/>
            <person name="La Cono V."/>
            <person name="Yakimov M.M."/>
        </authorList>
    </citation>
    <scope>NUCLEOTIDE SEQUENCE</scope>
    <source>
        <strain evidence="9">HSR6</strain>
    </source>
</reference>
<evidence type="ECO:0000256" key="5">
    <source>
        <dbReference type="ARBA" id="ARBA00022989"/>
    </source>
</evidence>
<feature type="transmembrane region" description="Helical" evidence="7">
    <location>
        <begin position="35"/>
        <end position="55"/>
    </location>
</feature>
<feature type="transmembrane region" description="Helical" evidence="7">
    <location>
        <begin position="110"/>
        <end position="134"/>
    </location>
</feature>
<dbReference type="EMBL" id="CP016804">
    <property type="protein sequence ID" value="APE95782.1"/>
    <property type="molecule type" value="Genomic_DNA"/>
</dbReference>
<dbReference type="GO" id="GO:0015297">
    <property type="term" value="F:antiporter activity"/>
    <property type="evidence" value="ECO:0007669"/>
    <property type="project" value="InterPro"/>
</dbReference>
<dbReference type="Proteomes" id="UP000185608">
    <property type="component" value="Chromosome"/>
</dbReference>
<keyword evidence="5 7" id="KW-1133">Transmembrane helix</keyword>
<dbReference type="PANTHER" id="PTHR43549:SF2">
    <property type="entry name" value="MULTIDRUG RESISTANCE PROTEIN NORM-RELATED"/>
    <property type="match status" value="1"/>
</dbReference>
<feature type="transmembrane region" description="Helical" evidence="7">
    <location>
        <begin position="350"/>
        <end position="370"/>
    </location>
</feature>
<evidence type="ECO:0000313" key="11">
    <source>
        <dbReference type="Proteomes" id="UP000186165"/>
    </source>
</evidence>
<feature type="transmembrane region" description="Helical" evidence="7">
    <location>
        <begin position="186"/>
        <end position="208"/>
    </location>
</feature>
<dbReference type="CDD" id="cd13142">
    <property type="entry name" value="MATE_like_12"/>
    <property type="match status" value="1"/>
</dbReference>
<dbReference type="KEGG" id="hhsr:HSR6_1339"/>
<comment type="subcellular location">
    <subcellularLocation>
        <location evidence="1">Cell membrane</location>
        <topology evidence="1">Multi-pass membrane protein</topology>
    </subcellularLocation>
</comment>
<feature type="transmembrane region" description="Helical" evidence="7">
    <location>
        <begin position="446"/>
        <end position="467"/>
    </location>
</feature>
<dbReference type="OrthoDB" id="214119at2157"/>
<dbReference type="PIRSF" id="PIRSF006603">
    <property type="entry name" value="DinF"/>
    <property type="match status" value="1"/>
</dbReference>